<evidence type="ECO:0000256" key="5">
    <source>
        <dbReference type="ARBA" id="ARBA00023077"/>
    </source>
</evidence>
<evidence type="ECO:0000256" key="2">
    <source>
        <dbReference type="ARBA" id="ARBA00022448"/>
    </source>
</evidence>
<evidence type="ECO:0000313" key="14">
    <source>
        <dbReference type="Proteomes" id="UP000619761"/>
    </source>
</evidence>
<reference evidence="14" key="1">
    <citation type="journal article" date="2019" name="Int. J. Syst. Evol. Microbiol.">
        <title>The Global Catalogue of Microorganisms (GCM) 10K type strain sequencing project: providing services to taxonomists for standard genome sequencing and annotation.</title>
        <authorList>
            <consortium name="The Broad Institute Genomics Platform"/>
            <consortium name="The Broad Institute Genome Sequencing Center for Infectious Disease"/>
            <person name="Wu L."/>
            <person name="Ma J."/>
        </authorList>
    </citation>
    <scope>NUCLEOTIDE SEQUENCE [LARGE SCALE GENOMIC DNA]</scope>
    <source>
        <strain evidence="14">KCTC 32239</strain>
    </source>
</reference>
<comment type="subcellular location">
    <subcellularLocation>
        <location evidence="1 8">Cell outer membrane</location>
        <topology evidence="1 8">Multi-pass membrane protein</topology>
    </subcellularLocation>
</comment>
<name>A0ABQ3AS98_9GAMM</name>
<keyword evidence="7 8" id="KW-0998">Cell outer membrane</keyword>
<keyword evidence="5 9" id="KW-0798">TonB box</keyword>
<keyword evidence="2 8" id="KW-0813">Transport</keyword>
<sequence length="899" mass="96731">MYNKLSDAIKAANYSFALRKTVAVAGTAATLALMGMTSQVHAQAAAEAEEITVTGIRGALKNAVDIKRNATAIVDAVSAEDVGKLPDSDVGQSLGRIPGITVARSFGQGASVSIRGAAPQMTLVQLNGHSVASTGWFDQVPVDRSFNYSMLPSELIGGMEVYKSSQADLAEGGIGGTVNVKTRKPLDLDSGEAFVGVKAGTGTIADDITPELSGLYSWKNEGETFGILVAGATVEGDYIRRGDETDVGWSSAVVPSTFIQERERTALNVTAQFKPTENLEFGAQILTMKLVGDNTNNGLYLFAGATPWGLSNGAVCGHTNSNGVCDKYTVPSKIATGGWGSDTSLFGQTWGRKAEMTSDSYDFNAAYTGDGFKATASIGKTESDGGSALTLNYSYFNGVAGFNMPHFTGTVDATGKQIKITPTSDLNQSLNNYAKSLNPEGWAVQRGPVSDEESYGQFDIDFDLDLGAIKSFKVGVRTTDNDLVKEGYKGILKDNMTPTAATELFGGSIELGNEGYKAPKPKLDAMVNAVMGGLDRWIYQRSAYKALNEKNNSVYGMFTFEAEGVKGNFGLRYVETEATSSSYKIDGTPLATGDFDGDKYYSKSRSNDKASYHDVLPSVNVSFDLTDELVLRATASQAINRPSYDNMFTAATQVGYQDTIAGNETLVTGNVGLKPMKSSQADLGLEYYYGDGNLVSVTYFVKDISNFVTSSNSFHQSIGLVSPDSKKDDWTVTKYVNAGGGEIDGLELQWNHAFGNGFGTSINYTYANGTAPAVSYADNINVFTESSKNSANLVGYWENDTFSARAAYNWRSKYMVREMPFYYGNRWHDAFGTLDLSFGWHVTENINVTLEATNVLEEDDIQYGAADKSTGLKKDLYAGYPAWSFKGEARYVLGANFKF</sequence>
<feature type="domain" description="TonB-dependent receptor plug" evidence="12">
    <location>
        <begin position="67"/>
        <end position="177"/>
    </location>
</feature>
<dbReference type="InterPro" id="IPR010104">
    <property type="entry name" value="TonB_rcpt_bac"/>
</dbReference>
<keyword evidence="13" id="KW-0675">Receptor</keyword>
<gene>
    <name evidence="13" type="ORF">GCM10011613_02330</name>
</gene>
<evidence type="ECO:0000256" key="6">
    <source>
        <dbReference type="ARBA" id="ARBA00023136"/>
    </source>
</evidence>
<dbReference type="InterPro" id="IPR000531">
    <property type="entry name" value="Beta-barrel_TonB"/>
</dbReference>
<dbReference type="PANTHER" id="PTHR40980:SF3">
    <property type="entry name" value="TONB-DEPENDENT RECEPTOR-LIKE BETA-BARREL DOMAIN-CONTAINING PROTEIN"/>
    <property type="match status" value="1"/>
</dbReference>
<protein>
    <submittedName>
        <fullName evidence="13">TonB-dependent receptor</fullName>
    </submittedName>
</protein>
<evidence type="ECO:0000256" key="3">
    <source>
        <dbReference type="ARBA" id="ARBA00022452"/>
    </source>
</evidence>
<evidence type="ECO:0000259" key="11">
    <source>
        <dbReference type="Pfam" id="PF00593"/>
    </source>
</evidence>
<keyword evidence="3 8" id="KW-1134">Transmembrane beta strand</keyword>
<dbReference type="SUPFAM" id="SSF56935">
    <property type="entry name" value="Porins"/>
    <property type="match status" value="1"/>
</dbReference>
<keyword evidence="10" id="KW-0732">Signal</keyword>
<dbReference type="Pfam" id="PF07715">
    <property type="entry name" value="Plug"/>
    <property type="match status" value="1"/>
</dbReference>
<evidence type="ECO:0000256" key="8">
    <source>
        <dbReference type="PROSITE-ProRule" id="PRU01360"/>
    </source>
</evidence>
<dbReference type="NCBIfam" id="TIGR01782">
    <property type="entry name" value="TonB-Xanth-Caul"/>
    <property type="match status" value="1"/>
</dbReference>
<feature type="chain" id="PRO_5045473039" evidence="10">
    <location>
        <begin position="43"/>
        <end position="899"/>
    </location>
</feature>
<dbReference type="CDD" id="cd01347">
    <property type="entry name" value="ligand_gated_channel"/>
    <property type="match status" value="1"/>
</dbReference>
<evidence type="ECO:0000256" key="1">
    <source>
        <dbReference type="ARBA" id="ARBA00004571"/>
    </source>
</evidence>
<keyword evidence="4 8" id="KW-0812">Transmembrane</keyword>
<evidence type="ECO:0000256" key="4">
    <source>
        <dbReference type="ARBA" id="ARBA00022692"/>
    </source>
</evidence>
<accession>A0ABQ3AS98</accession>
<evidence type="ECO:0000313" key="13">
    <source>
        <dbReference type="EMBL" id="GGY62383.1"/>
    </source>
</evidence>
<comment type="similarity">
    <text evidence="8 9">Belongs to the TonB-dependent receptor family.</text>
</comment>
<feature type="domain" description="TonB-dependent receptor-like beta-barrel" evidence="11">
    <location>
        <begin position="385"/>
        <end position="855"/>
    </location>
</feature>
<dbReference type="PANTHER" id="PTHR40980">
    <property type="entry name" value="PLUG DOMAIN-CONTAINING PROTEIN"/>
    <property type="match status" value="1"/>
</dbReference>
<proteinExistence type="inferred from homology"/>
<evidence type="ECO:0000259" key="12">
    <source>
        <dbReference type="Pfam" id="PF07715"/>
    </source>
</evidence>
<dbReference type="EMBL" id="BMYZ01000001">
    <property type="protein sequence ID" value="GGY62383.1"/>
    <property type="molecule type" value="Genomic_DNA"/>
</dbReference>
<evidence type="ECO:0000256" key="7">
    <source>
        <dbReference type="ARBA" id="ARBA00023237"/>
    </source>
</evidence>
<dbReference type="PROSITE" id="PS52016">
    <property type="entry name" value="TONB_DEPENDENT_REC_3"/>
    <property type="match status" value="1"/>
</dbReference>
<comment type="caution">
    <text evidence="13">The sequence shown here is derived from an EMBL/GenBank/DDBJ whole genome shotgun (WGS) entry which is preliminary data.</text>
</comment>
<dbReference type="RefSeq" id="WP_189415288.1">
    <property type="nucleotide sequence ID" value="NZ_BMYZ01000001.1"/>
</dbReference>
<dbReference type="InterPro" id="IPR039426">
    <property type="entry name" value="TonB-dep_rcpt-like"/>
</dbReference>
<dbReference type="InterPro" id="IPR037066">
    <property type="entry name" value="Plug_dom_sf"/>
</dbReference>
<dbReference type="Gene3D" id="2.40.170.20">
    <property type="entry name" value="TonB-dependent receptor, beta-barrel domain"/>
    <property type="match status" value="1"/>
</dbReference>
<evidence type="ECO:0000256" key="9">
    <source>
        <dbReference type="RuleBase" id="RU003357"/>
    </source>
</evidence>
<evidence type="ECO:0000256" key="10">
    <source>
        <dbReference type="SAM" id="SignalP"/>
    </source>
</evidence>
<feature type="signal peptide" evidence="10">
    <location>
        <begin position="1"/>
        <end position="42"/>
    </location>
</feature>
<dbReference type="InterPro" id="IPR036942">
    <property type="entry name" value="Beta-barrel_TonB_sf"/>
</dbReference>
<dbReference type="InterPro" id="IPR012910">
    <property type="entry name" value="Plug_dom"/>
</dbReference>
<dbReference type="Pfam" id="PF00593">
    <property type="entry name" value="TonB_dep_Rec_b-barrel"/>
    <property type="match status" value="1"/>
</dbReference>
<keyword evidence="6 8" id="KW-0472">Membrane</keyword>
<dbReference type="Proteomes" id="UP000619761">
    <property type="component" value="Unassembled WGS sequence"/>
</dbReference>
<organism evidence="13 14">
    <name type="scientific">Cellvibrio zantedeschiae</name>
    <dbReference type="NCBI Taxonomy" id="1237077"/>
    <lineage>
        <taxon>Bacteria</taxon>
        <taxon>Pseudomonadati</taxon>
        <taxon>Pseudomonadota</taxon>
        <taxon>Gammaproteobacteria</taxon>
        <taxon>Cellvibrionales</taxon>
        <taxon>Cellvibrionaceae</taxon>
        <taxon>Cellvibrio</taxon>
    </lineage>
</organism>
<dbReference type="Gene3D" id="2.170.130.10">
    <property type="entry name" value="TonB-dependent receptor, plug domain"/>
    <property type="match status" value="1"/>
</dbReference>
<keyword evidence="14" id="KW-1185">Reference proteome</keyword>